<comment type="caution">
    <text evidence="2">The sequence shown here is derived from an EMBL/GenBank/DDBJ whole genome shotgun (WGS) entry which is preliminary data.</text>
</comment>
<keyword evidence="3" id="KW-1185">Reference proteome</keyword>
<dbReference type="AlphaFoldDB" id="A0A445A552"/>
<reference evidence="2 3" key="1">
    <citation type="submission" date="2019-01" db="EMBL/GenBank/DDBJ databases">
        <title>Sequencing of cultivated peanut Arachis hypogaea provides insights into genome evolution and oil improvement.</title>
        <authorList>
            <person name="Chen X."/>
        </authorList>
    </citation>
    <scope>NUCLEOTIDE SEQUENCE [LARGE SCALE GENOMIC DNA]</scope>
    <source>
        <strain evidence="3">cv. Fuhuasheng</strain>
        <tissue evidence="2">Leaves</tissue>
    </source>
</reference>
<evidence type="ECO:0000313" key="2">
    <source>
        <dbReference type="EMBL" id="RYR21583.1"/>
    </source>
</evidence>
<dbReference type="Pfam" id="PF24861">
    <property type="entry name" value="SUS_N"/>
    <property type="match status" value="1"/>
</dbReference>
<evidence type="ECO:0000259" key="1">
    <source>
        <dbReference type="Pfam" id="PF24861"/>
    </source>
</evidence>
<accession>A0A445A552</accession>
<organism evidence="2 3">
    <name type="scientific">Arachis hypogaea</name>
    <name type="common">Peanut</name>
    <dbReference type="NCBI Taxonomy" id="3818"/>
    <lineage>
        <taxon>Eukaryota</taxon>
        <taxon>Viridiplantae</taxon>
        <taxon>Streptophyta</taxon>
        <taxon>Embryophyta</taxon>
        <taxon>Tracheophyta</taxon>
        <taxon>Spermatophyta</taxon>
        <taxon>Magnoliopsida</taxon>
        <taxon>eudicotyledons</taxon>
        <taxon>Gunneridae</taxon>
        <taxon>Pentapetalae</taxon>
        <taxon>rosids</taxon>
        <taxon>fabids</taxon>
        <taxon>Fabales</taxon>
        <taxon>Fabaceae</taxon>
        <taxon>Papilionoideae</taxon>
        <taxon>50 kb inversion clade</taxon>
        <taxon>dalbergioids sensu lato</taxon>
        <taxon>Dalbergieae</taxon>
        <taxon>Pterocarpus clade</taxon>
        <taxon>Arachis</taxon>
    </lineage>
</organism>
<evidence type="ECO:0000313" key="3">
    <source>
        <dbReference type="Proteomes" id="UP000289738"/>
    </source>
</evidence>
<dbReference type="Proteomes" id="UP000289738">
    <property type="component" value="Chromosome B03"/>
</dbReference>
<dbReference type="Gene3D" id="3.10.450.330">
    <property type="match status" value="1"/>
</dbReference>
<dbReference type="EMBL" id="SDMP01000013">
    <property type="protein sequence ID" value="RYR21583.1"/>
    <property type="molecule type" value="Genomic_DNA"/>
</dbReference>
<dbReference type="STRING" id="3818.A0A445A552"/>
<sequence>MAATSSSAPKLKRTNSITENMQDALRQSKYHMKRCFANYLEKRRRIMKLHHLMEEMEQVIDDKIKPNDQKVTFAPHRKPKSACCPWFVILRCHSSAPPSSSALILDAAFLLLGDHPQRRIPLRQRSSSSPPSSSLSPFIHAENVPMVWMGP</sequence>
<dbReference type="InterPro" id="IPR056735">
    <property type="entry name" value="SUS_N"/>
</dbReference>
<protein>
    <recommendedName>
        <fullName evidence="1">Sucrose synthase N-terminal domain-containing protein</fullName>
    </recommendedName>
</protein>
<feature type="domain" description="Sucrose synthase N-terminal" evidence="1">
    <location>
        <begin position="13"/>
        <end position="65"/>
    </location>
</feature>
<name>A0A445A552_ARAHY</name>
<proteinExistence type="predicted"/>
<gene>
    <name evidence="2" type="ORF">Ahy_B03g066890</name>
</gene>